<gene>
    <name evidence="1" type="ORF">Cvel_15765</name>
</gene>
<sequence length="307" mass="33902">MSERVVIVSGPSGAGKTSFGDFFKKLPGAEWVHFDTDVYVYGGDPIEQSGLVPTKEMKETVRPELKEAYGAVLERGFGRLFQNQESDPVVFHRLYDMLAEDPQLFHSHVVLRTLTEGHGDHCIGTRSSGTLRGLHFCLHDLSIQSNVVVLTTQGSIKKFDWLLKKLVKQRGLKNVMLTHSIFEPRIRCFLRETVGKSLGDGVAVKVVVINAAPSMATTRKMAQAEGLAAAEGKSLFDWLVSMGEKGQTLEELTKFHSTVRTGFCPASAAEISEGHTLGIDLQESMTVEYVAQRIMEWLKPSSNTSDT</sequence>
<dbReference type="SUPFAM" id="SSF52540">
    <property type="entry name" value="P-loop containing nucleoside triphosphate hydrolases"/>
    <property type="match status" value="1"/>
</dbReference>
<evidence type="ECO:0000313" key="1">
    <source>
        <dbReference type="EMBL" id="CEM09013.1"/>
    </source>
</evidence>
<dbReference type="EMBL" id="CDMZ01000200">
    <property type="protein sequence ID" value="CEM09013.1"/>
    <property type="molecule type" value="Genomic_DNA"/>
</dbReference>
<organism evidence="1">
    <name type="scientific">Chromera velia CCMP2878</name>
    <dbReference type="NCBI Taxonomy" id="1169474"/>
    <lineage>
        <taxon>Eukaryota</taxon>
        <taxon>Sar</taxon>
        <taxon>Alveolata</taxon>
        <taxon>Colpodellida</taxon>
        <taxon>Chromeraceae</taxon>
        <taxon>Chromera</taxon>
    </lineage>
</organism>
<dbReference type="InterPro" id="IPR027417">
    <property type="entry name" value="P-loop_NTPase"/>
</dbReference>
<protein>
    <submittedName>
        <fullName evidence="1">Uncharacterized protein</fullName>
    </submittedName>
</protein>
<dbReference type="AlphaFoldDB" id="A0A0G4F8W1"/>
<dbReference type="VEuPathDB" id="CryptoDB:Cvel_15765"/>
<proteinExistence type="predicted"/>
<name>A0A0G4F8W1_9ALVE</name>
<reference evidence="1" key="1">
    <citation type="submission" date="2014-11" db="EMBL/GenBank/DDBJ databases">
        <authorList>
            <person name="Otto D Thomas"/>
            <person name="Naeem Raeece"/>
        </authorList>
    </citation>
    <scope>NUCLEOTIDE SEQUENCE</scope>
</reference>
<accession>A0A0G4F8W1</accession>
<dbReference type="Gene3D" id="3.40.50.300">
    <property type="entry name" value="P-loop containing nucleotide triphosphate hydrolases"/>
    <property type="match status" value="1"/>
</dbReference>